<keyword evidence="3 7" id="KW-0812">Transmembrane</keyword>
<gene>
    <name evidence="8" type="ORF">LEN_0272</name>
</gene>
<dbReference type="GO" id="GO:0005886">
    <property type="term" value="C:plasma membrane"/>
    <property type="evidence" value="ECO:0007669"/>
    <property type="project" value="TreeGrafter"/>
</dbReference>
<dbReference type="RefSeq" id="WP_172437108.1">
    <property type="nucleotide sequence ID" value="NZ_AP014940.1"/>
</dbReference>
<feature type="transmembrane region" description="Helical" evidence="7">
    <location>
        <begin position="576"/>
        <end position="598"/>
    </location>
</feature>
<evidence type="ECO:0000256" key="5">
    <source>
        <dbReference type="ARBA" id="ARBA00023136"/>
    </source>
</evidence>
<dbReference type="Pfam" id="PF00474">
    <property type="entry name" value="SSF"/>
    <property type="match status" value="2"/>
</dbReference>
<proteinExistence type="inferred from homology"/>
<dbReference type="Gene3D" id="1.20.1730.10">
    <property type="entry name" value="Sodium/glucose cotransporter"/>
    <property type="match status" value="1"/>
</dbReference>
<protein>
    <submittedName>
        <fullName evidence="8">Sodium/proline symporter</fullName>
    </submittedName>
</protein>
<accession>A0AAU9ABN0</accession>
<name>A0AAU9ABN0_LYSEN</name>
<keyword evidence="5 7" id="KW-0472">Membrane</keyword>
<dbReference type="AlphaFoldDB" id="A0AAU9ABN0"/>
<dbReference type="InterPro" id="IPR038377">
    <property type="entry name" value="Na/Glc_symporter_sf"/>
</dbReference>
<feature type="transmembrane region" description="Helical" evidence="7">
    <location>
        <begin position="495"/>
        <end position="516"/>
    </location>
</feature>
<dbReference type="GeneID" id="83062194"/>
<evidence type="ECO:0000256" key="7">
    <source>
        <dbReference type="SAM" id="Phobius"/>
    </source>
</evidence>
<feature type="transmembrane region" description="Helical" evidence="7">
    <location>
        <begin position="548"/>
        <end position="570"/>
    </location>
</feature>
<comment type="similarity">
    <text evidence="2 6">Belongs to the sodium:solute symporter (SSF) (TC 2.A.21) family.</text>
</comment>
<dbReference type="KEGG" id="lem:LEN_0272"/>
<organism evidence="8 9">
    <name type="scientific">Lysobacter enzymogenes</name>
    <dbReference type="NCBI Taxonomy" id="69"/>
    <lineage>
        <taxon>Bacteria</taxon>
        <taxon>Pseudomonadati</taxon>
        <taxon>Pseudomonadota</taxon>
        <taxon>Gammaproteobacteria</taxon>
        <taxon>Lysobacterales</taxon>
        <taxon>Lysobacteraceae</taxon>
        <taxon>Lysobacter</taxon>
    </lineage>
</organism>
<feature type="transmembrane region" description="Helical" evidence="7">
    <location>
        <begin position="441"/>
        <end position="462"/>
    </location>
</feature>
<dbReference type="PANTHER" id="PTHR11819">
    <property type="entry name" value="SOLUTE CARRIER FAMILY 5"/>
    <property type="match status" value="1"/>
</dbReference>
<feature type="transmembrane region" description="Helical" evidence="7">
    <location>
        <begin position="355"/>
        <end position="380"/>
    </location>
</feature>
<reference evidence="8 9" key="1">
    <citation type="journal article" date="2017" name="DNA Res.">
        <title>Complete genome sequence and expression profile of the commercial lytic enzyme producer Lysobacter enzymogenes M497-1.</title>
        <authorList>
            <person name="Takami H."/>
            <person name="Toyoda A."/>
            <person name="Uchiyama I."/>
            <person name="Itoh T."/>
            <person name="Takaki Y."/>
            <person name="Arai W."/>
            <person name="Nishi S."/>
            <person name="Kawai M."/>
            <person name="Shinya K."/>
            <person name="Ikeda H."/>
        </authorList>
    </citation>
    <scope>NUCLEOTIDE SEQUENCE [LARGE SCALE GENOMIC DNA]</scope>
    <source>
        <strain evidence="8 9">M497-1</strain>
    </source>
</reference>
<evidence type="ECO:0000256" key="4">
    <source>
        <dbReference type="ARBA" id="ARBA00022989"/>
    </source>
</evidence>
<feature type="transmembrane region" description="Helical" evidence="7">
    <location>
        <begin position="208"/>
        <end position="231"/>
    </location>
</feature>
<evidence type="ECO:0000256" key="6">
    <source>
        <dbReference type="RuleBase" id="RU362091"/>
    </source>
</evidence>
<dbReference type="InterPro" id="IPR001734">
    <property type="entry name" value="Na/solute_symporter"/>
</dbReference>
<dbReference type="GO" id="GO:0005412">
    <property type="term" value="F:D-glucose:sodium symporter activity"/>
    <property type="evidence" value="ECO:0007669"/>
    <property type="project" value="TreeGrafter"/>
</dbReference>
<feature type="transmembrane region" description="Helical" evidence="7">
    <location>
        <begin position="305"/>
        <end position="335"/>
    </location>
</feature>
<evidence type="ECO:0000313" key="8">
    <source>
        <dbReference type="EMBL" id="BAV95759.1"/>
    </source>
</evidence>
<evidence type="ECO:0000256" key="1">
    <source>
        <dbReference type="ARBA" id="ARBA00004141"/>
    </source>
</evidence>
<dbReference type="CDD" id="cd11477">
    <property type="entry name" value="SLC5sbd_u1"/>
    <property type="match status" value="1"/>
</dbReference>
<evidence type="ECO:0000256" key="3">
    <source>
        <dbReference type="ARBA" id="ARBA00022692"/>
    </source>
</evidence>
<feature type="transmembrane region" description="Helical" evidence="7">
    <location>
        <begin position="128"/>
        <end position="152"/>
    </location>
</feature>
<dbReference type="EMBL" id="AP014940">
    <property type="protein sequence ID" value="BAV95759.1"/>
    <property type="molecule type" value="Genomic_DNA"/>
</dbReference>
<feature type="transmembrane region" description="Helical" evidence="7">
    <location>
        <begin position="6"/>
        <end position="26"/>
    </location>
</feature>
<dbReference type="Proteomes" id="UP000218824">
    <property type="component" value="Chromosome"/>
</dbReference>
<feature type="transmembrane region" description="Helical" evidence="7">
    <location>
        <begin position="471"/>
        <end position="489"/>
    </location>
</feature>
<dbReference type="PANTHER" id="PTHR11819:SF77">
    <property type="entry name" value="SODIUM_GLUCOSE COTRANSPORT PROTEIN"/>
    <property type="match status" value="1"/>
</dbReference>
<feature type="transmembrane region" description="Helical" evidence="7">
    <location>
        <begin position="172"/>
        <end position="196"/>
    </location>
</feature>
<evidence type="ECO:0000256" key="2">
    <source>
        <dbReference type="ARBA" id="ARBA00006434"/>
    </source>
</evidence>
<dbReference type="PROSITE" id="PS50283">
    <property type="entry name" value="NA_SOLUT_SYMP_3"/>
    <property type="match status" value="1"/>
</dbReference>
<evidence type="ECO:0000313" key="9">
    <source>
        <dbReference type="Proteomes" id="UP000218824"/>
    </source>
</evidence>
<keyword evidence="4 7" id="KW-1133">Transmembrane helix</keyword>
<feature type="transmembrane region" description="Helical" evidence="7">
    <location>
        <begin position="46"/>
        <end position="67"/>
    </location>
</feature>
<feature type="transmembrane region" description="Helical" evidence="7">
    <location>
        <begin position="263"/>
        <end position="284"/>
    </location>
</feature>
<comment type="subcellular location">
    <subcellularLocation>
        <location evidence="1">Membrane</location>
        <topology evidence="1">Multi-pass membrane protein</topology>
    </subcellularLocation>
</comment>
<feature type="transmembrane region" description="Helical" evidence="7">
    <location>
        <begin position="79"/>
        <end position="97"/>
    </location>
</feature>
<sequence>MGRLAPIDWAIVLTYLLFTLLVGLWASRSAGRSLESYFVAGRSLPWWWLGTSMAATTFAADTPLVVAGLVAKHGVAGNWFWWSWALSHVSVAVMFAAQWRRAGVLTDAELIELRYEGRSATILRAFKAAFFAVLLNAIILGWVVRAMVKIAAPFVDWQAWIGSEALAAFERLWPAALLIGTGANDTLTVLALFGLVAAYSTMGGIRGVILTDLVQFALALTGGIVFAWYAVDSVGGLSGLHSGLARHYDVEQLLSFVPSLDSAWLPVQVFLIYIAVQWWAQYYSDGSGYLAQRLFTARNERHASAGALWFAVLNYAVRSWPWILVALVALVAYPLQTQGSDAPGAAIVAADREMAYPVLMARLLPAGLLGLLFVSLLAAFMSTVDTHLNWGASYVANDFYRRFVRPDATERQLVRVSRFSVLGLALMGVVVASRIDSIEQAWRFFVALGAGLGLPSMMRWLWWRANAWTEIAGLISAVVAAAILYSAFPEARAEYLLLAVVAVSTASALLATYLTAPVSEASLRRFVARVRPVGYWPGFDGAAPKSALLWQAAAWCLATTGVFGLLFGVGELLLGTMWRGVVLSSLGAGCLIATLRFLDRVRGLREFVDQTALEKDPSEPAPLSRS</sequence>